<accession>A0A0E9V3F4</accession>
<protein>
    <submittedName>
        <fullName evidence="1">Uncharacterized protein</fullName>
    </submittedName>
</protein>
<dbReference type="AlphaFoldDB" id="A0A0E9V3F4"/>
<name>A0A0E9V3F4_ANGAN</name>
<sequence>MQSPFFAHFFIDGCDTRKPVLEDLSRHSEEYSR</sequence>
<reference evidence="1" key="1">
    <citation type="submission" date="2014-11" db="EMBL/GenBank/DDBJ databases">
        <authorList>
            <person name="Amaro Gonzalez C."/>
        </authorList>
    </citation>
    <scope>NUCLEOTIDE SEQUENCE</scope>
</reference>
<dbReference type="EMBL" id="GBXM01036612">
    <property type="protein sequence ID" value="JAH71965.1"/>
    <property type="molecule type" value="Transcribed_RNA"/>
</dbReference>
<proteinExistence type="predicted"/>
<reference evidence="1" key="2">
    <citation type="journal article" date="2015" name="Fish Shellfish Immunol.">
        <title>Early steps in the European eel (Anguilla anguilla)-Vibrio vulnificus interaction in the gills: Role of the RtxA13 toxin.</title>
        <authorList>
            <person name="Callol A."/>
            <person name="Pajuelo D."/>
            <person name="Ebbesson L."/>
            <person name="Teles M."/>
            <person name="MacKenzie S."/>
            <person name="Amaro C."/>
        </authorList>
    </citation>
    <scope>NUCLEOTIDE SEQUENCE</scope>
</reference>
<evidence type="ECO:0000313" key="1">
    <source>
        <dbReference type="EMBL" id="JAH71965.1"/>
    </source>
</evidence>
<organism evidence="1">
    <name type="scientific">Anguilla anguilla</name>
    <name type="common">European freshwater eel</name>
    <name type="synonym">Muraena anguilla</name>
    <dbReference type="NCBI Taxonomy" id="7936"/>
    <lineage>
        <taxon>Eukaryota</taxon>
        <taxon>Metazoa</taxon>
        <taxon>Chordata</taxon>
        <taxon>Craniata</taxon>
        <taxon>Vertebrata</taxon>
        <taxon>Euteleostomi</taxon>
        <taxon>Actinopterygii</taxon>
        <taxon>Neopterygii</taxon>
        <taxon>Teleostei</taxon>
        <taxon>Anguilliformes</taxon>
        <taxon>Anguillidae</taxon>
        <taxon>Anguilla</taxon>
    </lineage>
</organism>